<accession>A0A4S4MU20</accession>
<dbReference type="Proteomes" id="UP000308730">
    <property type="component" value="Unassembled WGS sequence"/>
</dbReference>
<evidence type="ECO:0000313" key="2">
    <source>
        <dbReference type="Proteomes" id="UP000308730"/>
    </source>
</evidence>
<comment type="caution">
    <text evidence="1">The sequence shown here is derived from an EMBL/GenBank/DDBJ whole genome shotgun (WGS) entry which is preliminary data.</text>
</comment>
<dbReference type="EMBL" id="SGPM01000108">
    <property type="protein sequence ID" value="THH29782.1"/>
    <property type="molecule type" value="Genomic_DNA"/>
</dbReference>
<name>A0A4S4MU20_9APHY</name>
<gene>
    <name evidence="1" type="ORF">EUX98_g4416</name>
</gene>
<protein>
    <submittedName>
        <fullName evidence="1">Uncharacterized protein</fullName>
    </submittedName>
</protein>
<organism evidence="1 2">
    <name type="scientific">Antrodiella citrinella</name>
    <dbReference type="NCBI Taxonomy" id="2447956"/>
    <lineage>
        <taxon>Eukaryota</taxon>
        <taxon>Fungi</taxon>
        <taxon>Dikarya</taxon>
        <taxon>Basidiomycota</taxon>
        <taxon>Agaricomycotina</taxon>
        <taxon>Agaricomycetes</taxon>
        <taxon>Polyporales</taxon>
        <taxon>Steccherinaceae</taxon>
        <taxon>Antrodiella</taxon>
    </lineage>
</organism>
<proteinExistence type="predicted"/>
<reference evidence="1 2" key="1">
    <citation type="submission" date="2019-02" db="EMBL/GenBank/DDBJ databases">
        <title>Genome sequencing of the rare red list fungi Antrodiella citrinella (Flaviporus citrinellus).</title>
        <authorList>
            <person name="Buettner E."/>
            <person name="Kellner H."/>
        </authorList>
    </citation>
    <scope>NUCLEOTIDE SEQUENCE [LARGE SCALE GENOMIC DNA]</scope>
    <source>
        <strain evidence="1 2">DSM 108506</strain>
    </source>
</reference>
<dbReference type="AlphaFoldDB" id="A0A4S4MU20"/>
<sequence>MKFDNSHYCFYYEPLMVLHELVSPFASAVREKMQLYVDRVSPGSVYNVELTGHALSVFRHPFNRDISIYEPPSSISPCSPVLCYKLHVESGPNLRRNESGRRELMPWTLRDSVFLHMLPAEIHQNMRSFIVDECYLYAWLDYSLLQRVEYLCILGSDRKMNASNTDYHGIAETFSDGILHLPLLHTLHLHQFRFQDIEPLQDLLHLRRLLGSSIRKLIITDAAGFSDQEEELLRKDVEEIVWVEPYSGHDLVAQFD</sequence>
<evidence type="ECO:0000313" key="1">
    <source>
        <dbReference type="EMBL" id="THH29782.1"/>
    </source>
</evidence>
<keyword evidence="2" id="KW-1185">Reference proteome</keyword>